<reference evidence="2 3" key="1">
    <citation type="submission" date="2017-10" db="EMBL/GenBank/DDBJ databases">
        <title>Comparative genomics in systemic dimorphic fungi from Ajellomycetaceae.</title>
        <authorList>
            <person name="Munoz J.F."/>
            <person name="Mcewen J.G."/>
            <person name="Clay O.K."/>
            <person name="Cuomo C.A."/>
        </authorList>
    </citation>
    <scope>NUCLEOTIDE SEQUENCE [LARGE SCALE GENOMIC DNA]</scope>
    <source>
        <strain evidence="2 3">UAMH7299</strain>
    </source>
</reference>
<dbReference type="OrthoDB" id="428342at2759"/>
<evidence type="ECO:0000313" key="3">
    <source>
        <dbReference type="Proteomes" id="UP000224634"/>
    </source>
</evidence>
<dbReference type="EMBL" id="PDNA01000025">
    <property type="protein sequence ID" value="PGH23370.1"/>
    <property type="molecule type" value="Genomic_DNA"/>
</dbReference>
<evidence type="ECO:0000256" key="1">
    <source>
        <dbReference type="SAM" id="MobiDB-lite"/>
    </source>
</evidence>
<dbReference type="PANTHER" id="PTHR21581:SF6">
    <property type="entry name" value="TRAFFICKING PROTEIN PARTICLE COMPLEX SUBUNIT 12"/>
    <property type="match status" value="1"/>
</dbReference>
<keyword evidence="3" id="KW-1185">Reference proteome</keyword>
<feature type="region of interest" description="Disordered" evidence="1">
    <location>
        <begin position="1"/>
        <end position="53"/>
    </location>
</feature>
<feature type="compositionally biased region" description="Basic residues" evidence="1">
    <location>
        <begin position="1"/>
        <end position="12"/>
    </location>
</feature>
<protein>
    <recommendedName>
        <fullName evidence="4">Trafficking protein particle complex subunit 12</fullName>
    </recommendedName>
</protein>
<feature type="compositionally biased region" description="Polar residues" evidence="1">
    <location>
        <begin position="13"/>
        <end position="24"/>
    </location>
</feature>
<dbReference type="InterPro" id="IPR011990">
    <property type="entry name" value="TPR-like_helical_dom_sf"/>
</dbReference>
<organism evidence="2 3">
    <name type="scientific">Polytolypa hystricis (strain UAMH7299)</name>
    <dbReference type="NCBI Taxonomy" id="1447883"/>
    <lineage>
        <taxon>Eukaryota</taxon>
        <taxon>Fungi</taxon>
        <taxon>Dikarya</taxon>
        <taxon>Ascomycota</taxon>
        <taxon>Pezizomycotina</taxon>
        <taxon>Eurotiomycetes</taxon>
        <taxon>Eurotiomycetidae</taxon>
        <taxon>Onygenales</taxon>
        <taxon>Onygenales incertae sedis</taxon>
        <taxon>Polytolypa</taxon>
    </lineage>
</organism>
<name>A0A2B7YQC5_POLH7</name>
<dbReference type="STRING" id="1447883.A0A2B7YQC5"/>
<dbReference type="GO" id="GO:0030008">
    <property type="term" value="C:TRAPP complex"/>
    <property type="evidence" value="ECO:0007669"/>
    <property type="project" value="TreeGrafter"/>
</dbReference>
<dbReference type="GO" id="GO:0005794">
    <property type="term" value="C:Golgi apparatus"/>
    <property type="evidence" value="ECO:0007669"/>
    <property type="project" value="TreeGrafter"/>
</dbReference>
<evidence type="ECO:0008006" key="4">
    <source>
        <dbReference type="Google" id="ProtNLM"/>
    </source>
</evidence>
<gene>
    <name evidence="2" type="ORF">AJ80_02623</name>
</gene>
<dbReference type="PANTHER" id="PTHR21581">
    <property type="entry name" value="D-ALANYL-D-ALANINE CARBOXYPEPTIDASE"/>
    <property type="match status" value="1"/>
</dbReference>
<dbReference type="Proteomes" id="UP000224634">
    <property type="component" value="Unassembled WGS sequence"/>
</dbReference>
<evidence type="ECO:0000313" key="2">
    <source>
        <dbReference type="EMBL" id="PGH23370.1"/>
    </source>
</evidence>
<comment type="caution">
    <text evidence="2">The sequence shown here is derived from an EMBL/GenBank/DDBJ whole genome shotgun (WGS) entry which is preliminary data.</text>
</comment>
<dbReference type="Gene3D" id="1.25.40.10">
    <property type="entry name" value="Tetratricopeptide repeat domain"/>
    <property type="match status" value="1"/>
</dbReference>
<accession>A0A2B7YQC5</accession>
<dbReference type="SUPFAM" id="SSF48452">
    <property type="entry name" value="TPR-like"/>
    <property type="match status" value="1"/>
</dbReference>
<sequence>MTPSGPKHRHTSSIKASRPRSSTKGPLDAPDENVLPTSAAGDTVSSPRSRVESPIEWSHISAASSARNSTFSDVDTISTAVNKNFSFLLRPDIFHPLSQLEISPAFREKLSSPSANEPSATSLATLDKLLNNGHFLHAAHFSAAVLTSSALSPTDHESIFSLLYIRLACLELTGNTLLAAQEAKALEDLSSSFYFIDAELDAAAIGQDEASQARPRHIVPWPLRVLAVRLQSIGFGDARRGIQGLYELGLEPRRELSRNGITAEEKVVWKSRLEDLGIRVVNALVEMGDLDGARRSLASLTAPSRGSERDITRMALLYLKVGDVDAARKLLESRPEDDGNLLHPLLSMAEGKYDEAVMAWKTLRESNIGKPDEPLISQNLAVCLLYTGKLNESRDLLESLIESNHSFQSLTFNLATVYELSSDKSRALKLRLTERIAKHPPSADKNWERPNVDFKI</sequence>
<proteinExistence type="predicted"/>
<dbReference type="AlphaFoldDB" id="A0A2B7YQC5"/>